<dbReference type="PANTHER" id="PTHR24221">
    <property type="entry name" value="ATP-BINDING CASSETTE SUB-FAMILY B"/>
    <property type="match status" value="1"/>
</dbReference>
<dbReference type="Proteomes" id="UP000281028">
    <property type="component" value="Unassembled WGS sequence"/>
</dbReference>
<keyword evidence="7" id="KW-0653">Protein transport</keyword>
<dbReference type="GO" id="GO:0015031">
    <property type="term" value="P:protein transport"/>
    <property type="evidence" value="ECO:0007669"/>
    <property type="project" value="UniProtKB-KW"/>
</dbReference>
<dbReference type="GO" id="GO:0016887">
    <property type="term" value="F:ATP hydrolysis activity"/>
    <property type="evidence" value="ECO:0007669"/>
    <property type="project" value="InterPro"/>
</dbReference>
<keyword evidence="9" id="KW-0472">Membrane</keyword>
<evidence type="ECO:0000256" key="5">
    <source>
        <dbReference type="ARBA" id="ARBA00022741"/>
    </source>
</evidence>
<dbReference type="GO" id="GO:0008233">
    <property type="term" value="F:peptidase activity"/>
    <property type="evidence" value="ECO:0007669"/>
    <property type="project" value="InterPro"/>
</dbReference>
<keyword evidence="10" id="KW-0080">Bacteriocin transport</keyword>
<dbReference type="FunFam" id="3.40.50.300:FF:000299">
    <property type="entry name" value="ABC transporter ATP-binding protein/permease"/>
    <property type="match status" value="1"/>
</dbReference>
<evidence type="ECO:0000256" key="7">
    <source>
        <dbReference type="ARBA" id="ARBA00022927"/>
    </source>
</evidence>
<dbReference type="PANTHER" id="PTHR24221:SF654">
    <property type="entry name" value="ATP-BINDING CASSETTE SUB-FAMILY B MEMBER 6"/>
    <property type="match status" value="1"/>
</dbReference>
<keyword evidence="6" id="KW-0067">ATP-binding</keyword>
<comment type="caution">
    <text evidence="11">The sequence shown here is derived from an EMBL/GenBank/DDBJ whole genome shotgun (WGS) entry which is preliminary data.</text>
</comment>
<dbReference type="InterPro" id="IPR011527">
    <property type="entry name" value="ABC1_TM_dom"/>
</dbReference>
<evidence type="ECO:0000313" key="12">
    <source>
        <dbReference type="Proteomes" id="UP000281028"/>
    </source>
</evidence>
<protein>
    <submittedName>
        <fullName evidence="11">Peptidase domain-containing ABC transporter</fullName>
    </submittedName>
</protein>
<dbReference type="Gene3D" id="3.90.70.10">
    <property type="entry name" value="Cysteine proteinases"/>
    <property type="match status" value="1"/>
</dbReference>
<dbReference type="GO" id="GO:0005886">
    <property type="term" value="C:plasma membrane"/>
    <property type="evidence" value="ECO:0007669"/>
    <property type="project" value="UniProtKB-SubCell"/>
</dbReference>
<evidence type="ECO:0000256" key="4">
    <source>
        <dbReference type="ARBA" id="ARBA00022692"/>
    </source>
</evidence>
<dbReference type="OrthoDB" id="9760358at2"/>
<comment type="subcellular location">
    <subcellularLocation>
        <location evidence="1">Cell membrane</location>
        <topology evidence="1">Multi-pass membrane protein</topology>
    </subcellularLocation>
</comment>
<dbReference type="GO" id="GO:0005524">
    <property type="term" value="F:ATP binding"/>
    <property type="evidence" value="ECO:0007669"/>
    <property type="project" value="UniProtKB-KW"/>
</dbReference>
<accession>A0A433WPQ5</accession>
<dbReference type="InterPro" id="IPR027417">
    <property type="entry name" value="P-loop_NTPase"/>
</dbReference>
<sequence length="734" mass="83358">MKKRFPFYRQPDQMDCGPTCLKMIAAYHGKYYSNEFLREKSFITREGVSIIGISEAAEEIGLQSLVASVSFPTLKNEAPLPCIVHWRQRHFIVVYKTDKNYIYVADPAFGKIKYEREKFLAGWLYNREKNDETESYVLLLEPTPEFYTGDKDSNAADTAGLRYILPYIRPHRRYIAQLVLGLVTLLLLSALFPFLTQAVVDQGIKNLDLNFIYLILAGQLMLFFSVTALEAMRSWILLHVGSRINIAIISGFLLKLMKLPMSFFDSKMTGDLMQRIDDQERVAEFLRSTTINVVFSFFQLLLFGSLLAVFNLRIFLLFLAGSCCYIIWVLIFVKKRARLDYIRRDEAAENRSSMLQLIQGMQEIKLNNSEKRRRWEWESIQVRLYQISVKGLKLEQLQVTGANFIRECNNILMTFLAASAVIHGDMTIGMMLSVQYMLGQLNGPLNSFITFSQSAQMARISIARMNEVIHSNQAEDAQDKITELPADKSISFENVSFRYGGPSSGEVLKDLTLEIPRNKITAIVGTSGSGKTTLLKLLLKFYHPTSGNIRVGNTNLSSIDHRLWRERCGAVMQDGFIFADTIVRNITESNTEEKIDKKKLQQAVHIANIGGMIEALPLGYKTNLSWGGISLSGGEEQRVLIARSVYKNPDYLLFDEATSALDANNEMIIMNNLQQFFQGKTVVIIAHRLSTVRNADNIIVMEKGQIVEQGTHHELTAQKGAYYTLVKNQLELGQ</sequence>
<evidence type="ECO:0000256" key="9">
    <source>
        <dbReference type="ARBA" id="ARBA00023136"/>
    </source>
</evidence>
<keyword evidence="5" id="KW-0547">Nucleotide-binding</keyword>
<dbReference type="GO" id="GO:0006508">
    <property type="term" value="P:proteolysis"/>
    <property type="evidence" value="ECO:0007669"/>
    <property type="project" value="InterPro"/>
</dbReference>
<dbReference type="Pfam" id="PF00664">
    <property type="entry name" value="ABC_membrane"/>
    <property type="match status" value="1"/>
</dbReference>
<keyword evidence="2" id="KW-0813">Transport</keyword>
<evidence type="ECO:0000256" key="6">
    <source>
        <dbReference type="ARBA" id="ARBA00022840"/>
    </source>
</evidence>
<reference evidence="11" key="1">
    <citation type="submission" date="2020-05" db="EMBL/GenBank/DDBJ databases">
        <title>Chitinophaga laudate sp. nov., isolated from a tropical peat swamp.</title>
        <authorList>
            <person name="Goh C.B.S."/>
            <person name="Lee M.S."/>
            <person name="Parimannan S."/>
            <person name="Pasbakhsh P."/>
            <person name="Yule C.M."/>
            <person name="Rajandas H."/>
            <person name="Loke S."/>
            <person name="Croft L."/>
            <person name="Tan J.B.L."/>
        </authorList>
    </citation>
    <scope>NUCLEOTIDE SEQUENCE</scope>
    <source>
        <strain evidence="11">Mgbs1</strain>
    </source>
</reference>
<dbReference type="PROSITE" id="PS50929">
    <property type="entry name" value="ABC_TM1F"/>
    <property type="match status" value="1"/>
</dbReference>
<evidence type="ECO:0000256" key="1">
    <source>
        <dbReference type="ARBA" id="ARBA00004651"/>
    </source>
</evidence>
<dbReference type="PROSITE" id="PS50893">
    <property type="entry name" value="ABC_TRANSPORTER_2"/>
    <property type="match status" value="1"/>
</dbReference>
<dbReference type="PROSITE" id="PS50990">
    <property type="entry name" value="PEPTIDASE_C39"/>
    <property type="match status" value="1"/>
</dbReference>
<name>A0A433WPQ5_9BACT</name>
<dbReference type="EMBL" id="RIAR02000001">
    <property type="protein sequence ID" value="NSL88342.1"/>
    <property type="molecule type" value="Genomic_DNA"/>
</dbReference>
<evidence type="ECO:0000256" key="8">
    <source>
        <dbReference type="ARBA" id="ARBA00022989"/>
    </source>
</evidence>
<dbReference type="InterPro" id="IPR003439">
    <property type="entry name" value="ABC_transporter-like_ATP-bd"/>
</dbReference>
<gene>
    <name evidence="11" type="ORF">ECE50_016000</name>
</gene>
<dbReference type="Gene3D" id="1.20.1560.10">
    <property type="entry name" value="ABC transporter type 1, transmembrane domain"/>
    <property type="match status" value="1"/>
</dbReference>
<dbReference type="Pfam" id="PF00005">
    <property type="entry name" value="ABC_tran"/>
    <property type="match status" value="1"/>
</dbReference>
<evidence type="ECO:0000256" key="3">
    <source>
        <dbReference type="ARBA" id="ARBA00022475"/>
    </source>
</evidence>
<dbReference type="SUPFAM" id="SSF90123">
    <property type="entry name" value="ABC transporter transmembrane region"/>
    <property type="match status" value="1"/>
</dbReference>
<dbReference type="GO" id="GO:0043213">
    <property type="term" value="P:bacteriocin transport"/>
    <property type="evidence" value="ECO:0007669"/>
    <property type="project" value="UniProtKB-KW"/>
</dbReference>
<dbReference type="GO" id="GO:0034040">
    <property type="term" value="F:ATPase-coupled lipid transmembrane transporter activity"/>
    <property type="evidence" value="ECO:0007669"/>
    <property type="project" value="TreeGrafter"/>
</dbReference>
<evidence type="ECO:0000313" key="11">
    <source>
        <dbReference type="EMBL" id="NSL88342.1"/>
    </source>
</evidence>
<dbReference type="SUPFAM" id="SSF52540">
    <property type="entry name" value="P-loop containing nucleoside triphosphate hydrolases"/>
    <property type="match status" value="1"/>
</dbReference>
<dbReference type="Pfam" id="PF03412">
    <property type="entry name" value="Peptidase_C39"/>
    <property type="match status" value="1"/>
</dbReference>
<dbReference type="CDD" id="cd18571">
    <property type="entry name" value="ABC_6TM_peptidase_like"/>
    <property type="match status" value="1"/>
</dbReference>
<dbReference type="Gene3D" id="3.40.50.300">
    <property type="entry name" value="P-loop containing nucleotide triphosphate hydrolases"/>
    <property type="match status" value="1"/>
</dbReference>
<evidence type="ECO:0000256" key="2">
    <source>
        <dbReference type="ARBA" id="ARBA00022448"/>
    </source>
</evidence>
<dbReference type="AlphaFoldDB" id="A0A433WPQ5"/>
<dbReference type="InterPro" id="IPR039421">
    <property type="entry name" value="Type_1_exporter"/>
</dbReference>
<dbReference type="InterPro" id="IPR003593">
    <property type="entry name" value="AAA+_ATPase"/>
</dbReference>
<evidence type="ECO:0000256" key="10">
    <source>
        <dbReference type="ARBA" id="ARBA00043264"/>
    </source>
</evidence>
<keyword evidence="3" id="KW-1003">Cell membrane</keyword>
<keyword evidence="12" id="KW-1185">Reference proteome</keyword>
<dbReference type="InterPro" id="IPR036640">
    <property type="entry name" value="ABC1_TM_sf"/>
</dbReference>
<dbReference type="CDD" id="cd02418">
    <property type="entry name" value="Peptidase_C39B"/>
    <property type="match status" value="1"/>
</dbReference>
<organism evidence="11 12">
    <name type="scientific">Chitinophaga solisilvae</name>
    <dbReference type="NCBI Taxonomy" id="1233460"/>
    <lineage>
        <taxon>Bacteria</taxon>
        <taxon>Pseudomonadati</taxon>
        <taxon>Bacteroidota</taxon>
        <taxon>Chitinophagia</taxon>
        <taxon>Chitinophagales</taxon>
        <taxon>Chitinophagaceae</taxon>
        <taxon>Chitinophaga</taxon>
    </lineage>
</organism>
<keyword evidence="4" id="KW-0812">Transmembrane</keyword>
<dbReference type="InterPro" id="IPR005074">
    <property type="entry name" value="Peptidase_C39"/>
</dbReference>
<dbReference type="GO" id="GO:0140359">
    <property type="term" value="F:ABC-type transporter activity"/>
    <property type="evidence" value="ECO:0007669"/>
    <property type="project" value="InterPro"/>
</dbReference>
<proteinExistence type="predicted"/>
<keyword evidence="8" id="KW-1133">Transmembrane helix</keyword>
<dbReference type="SMART" id="SM00382">
    <property type="entry name" value="AAA"/>
    <property type="match status" value="1"/>
</dbReference>